<dbReference type="EMBL" id="UINC01001420">
    <property type="protein sequence ID" value="SUZ80269.1"/>
    <property type="molecule type" value="Genomic_DNA"/>
</dbReference>
<protein>
    <submittedName>
        <fullName evidence="1">Uncharacterized protein</fullName>
    </submittedName>
</protein>
<evidence type="ECO:0000313" key="1">
    <source>
        <dbReference type="EMBL" id="SUZ80269.1"/>
    </source>
</evidence>
<dbReference type="AlphaFoldDB" id="A0A381QP55"/>
<proteinExistence type="predicted"/>
<reference evidence="1" key="1">
    <citation type="submission" date="2018-05" db="EMBL/GenBank/DDBJ databases">
        <authorList>
            <person name="Lanie J.A."/>
            <person name="Ng W.-L."/>
            <person name="Kazmierczak K.M."/>
            <person name="Andrzejewski T.M."/>
            <person name="Davidsen T.M."/>
            <person name="Wayne K.J."/>
            <person name="Tettelin H."/>
            <person name="Glass J.I."/>
            <person name="Rusch D."/>
            <person name="Podicherti R."/>
            <person name="Tsui H.-C.T."/>
            <person name="Winkler M.E."/>
        </authorList>
    </citation>
    <scope>NUCLEOTIDE SEQUENCE</scope>
</reference>
<name>A0A381QP55_9ZZZZ</name>
<sequence length="90" mass="10592">MALLHRQPKSFRARDGPRVPIQKIGSLYIWQALTAQRFEEGYHYGGWEKLAEDHQNGWHSSDYNLKDQRQIAQDFYDNVLVTDNLARLAF</sequence>
<accession>A0A381QP55</accession>
<gene>
    <name evidence="1" type="ORF">METZ01_LOCUS33123</name>
</gene>
<organism evidence="1">
    <name type="scientific">marine metagenome</name>
    <dbReference type="NCBI Taxonomy" id="408172"/>
    <lineage>
        <taxon>unclassified sequences</taxon>
        <taxon>metagenomes</taxon>
        <taxon>ecological metagenomes</taxon>
    </lineage>
</organism>